<dbReference type="PRINTS" id="PR00368">
    <property type="entry name" value="FADPNR"/>
</dbReference>
<keyword evidence="2" id="KW-0285">Flavoprotein</keyword>
<evidence type="ECO:0000313" key="6">
    <source>
        <dbReference type="EMBL" id="MBU3067769.1"/>
    </source>
</evidence>
<dbReference type="Gene3D" id="3.50.50.60">
    <property type="entry name" value="FAD/NAD(P)-binding domain"/>
    <property type="match status" value="2"/>
</dbReference>
<keyword evidence="4" id="KW-0560">Oxidoreductase</keyword>
<dbReference type="SUPFAM" id="SSF51905">
    <property type="entry name" value="FAD/NAD(P)-binding domain"/>
    <property type="match status" value="2"/>
</dbReference>
<dbReference type="InterPro" id="IPR050446">
    <property type="entry name" value="FAD-oxidoreductase/Apoptosis"/>
</dbReference>
<evidence type="ECO:0000256" key="1">
    <source>
        <dbReference type="ARBA" id="ARBA00001974"/>
    </source>
</evidence>
<protein>
    <submittedName>
        <fullName evidence="6">FAD-dependent oxidoreductase</fullName>
    </submittedName>
</protein>
<reference evidence="6 7" key="1">
    <citation type="submission" date="2021-06" db="EMBL/GenBank/DDBJ databases">
        <title>Actinomycetes sequencing.</title>
        <authorList>
            <person name="Shan Q."/>
        </authorList>
    </citation>
    <scope>NUCLEOTIDE SEQUENCE [LARGE SCALE GENOMIC DNA]</scope>
    <source>
        <strain evidence="6 7">NEAU-G5</strain>
    </source>
</reference>
<dbReference type="PANTHER" id="PTHR43557:SF2">
    <property type="entry name" value="RIESKE DOMAIN-CONTAINING PROTEIN-RELATED"/>
    <property type="match status" value="1"/>
</dbReference>
<evidence type="ECO:0000256" key="4">
    <source>
        <dbReference type="ARBA" id="ARBA00023002"/>
    </source>
</evidence>
<dbReference type="Pfam" id="PF07992">
    <property type="entry name" value="Pyr_redox_2"/>
    <property type="match status" value="1"/>
</dbReference>
<evidence type="ECO:0000256" key="2">
    <source>
        <dbReference type="ARBA" id="ARBA00022630"/>
    </source>
</evidence>
<dbReference type="PRINTS" id="PR00411">
    <property type="entry name" value="PNDRDTASEI"/>
</dbReference>
<organism evidence="6 7">
    <name type="scientific">Nocardia albiluteola</name>
    <dbReference type="NCBI Taxonomy" id="2842303"/>
    <lineage>
        <taxon>Bacteria</taxon>
        <taxon>Bacillati</taxon>
        <taxon>Actinomycetota</taxon>
        <taxon>Actinomycetes</taxon>
        <taxon>Mycobacteriales</taxon>
        <taxon>Nocardiaceae</taxon>
        <taxon>Nocardia</taxon>
    </lineage>
</organism>
<keyword evidence="7" id="KW-1185">Reference proteome</keyword>
<accession>A0ABS6BF10</accession>
<dbReference type="InterPro" id="IPR023753">
    <property type="entry name" value="FAD/NAD-binding_dom"/>
</dbReference>
<dbReference type="EMBL" id="JAHKNI010000025">
    <property type="protein sequence ID" value="MBU3067769.1"/>
    <property type="molecule type" value="Genomic_DNA"/>
</dbReference>
<keyword evidence="3" id="KW-0274">FAD</keyword>
<dbReference type="Proteomes" id="UP000733379">
    <property type="component" value="Unassembled WGS sequence"/>
</dbReference>
<evidence type="ECO:0000256" key="3">
    <source>
        <dbReference type="ARBA" id="ARBA00022827"/>
    </source>
</evidence>
<sequence length="391" mass="40741">MSGLRRMVVVGGSQAGCATAAALRRLGFDGEITVIGDELHRPYARPPLSKGVLSGAEPDDSVFLSTADDFNLVSGITAVGLDMERKRVELSDSDSIRYDGLVIATGARARRLSQHADEITLRTFDDAIALRERFQDARDVAVAGGGFLGLEIASTAASLGKTVTVVDQITPLAGRLGPRLSDMVLTAAAEKGVKIRVSTGGVELGPTDRGVDRVQSADGSVLAEADVVVTAVGDVPNTEWLRGSGIALSGGVVVDSDCRVAPGIVAAGDVTSTSSGGGRHTRSPHWWNASAQATIAAATLLGREPEARLGAAAPFFWTEVFGLRIRLAGQLPPCGEPMVIDGSFEDRRVLLAWPPADGNVGFGTAAAVNFPISAPKLTRLARNPDARRDAQ</sequence>
<gene>
    <name evidence="6" type="ORF">KO481_40405</name>
</gene>
<dbReference type="InterPro" id="IPR016156">
    <property type="entry name" value="FAD/NAD-linked_Rdtase_dimer_sf"/>
</dbReference>
<feature type="domain" description="FAD/NAD(P)-binding" evidence="5">
    <location>
        <begin position="6"/>
        <end position="293"/>
    </location>
</feature>
<dbReference type="SUPFAM" id="SSF55424">
    <property type="entry name" value="FAD/NAD-linked reductases, dimerisation (C-terminal) domain"/>
    <property type="match status" value="1"/>
</dbReference>
<dbReference type="InterPro" id="IPR036188">
    <property type="entry name" value="FAD/NAD-bd_sf"/>
</dbReference>
<evidence type="ECO:0000259" key="5">
    <source>
        <dbReference type="Pfam" id="PF07992"/>
    </source>
</evidence>
<comment type="caution">
    <text evidence="6">The sequence shown here is derived from an EMBL/GenBank/DDBJ whole genome shotgun (WGS) entry which is preliminary data.</text>
</comment>
<dbReference type="PANTHER" id="PTHR43557">
    <property type="entry name" value="APOPTOSIS-INDUCING FACTOR 1"/>
    <property type="match status" value="1"/>
</dbReference>
<name>A0ABS6BF10_9NOCA</name>
<evidence type="ECO:0000313" key="7">
    <source>
        <dbReference type="Proteomes" id="UP000733379"/>
    </source>
</evidence>
<comment type="cofactor">
    <cofactor evidence="1">
        <name>FAD</name>
        <dbReference type="ChEBI" id="CHEBI:57692"/>
    </cofactor>
</comment>
<proteinExistence type="predicted"/>